<keyword evidence="1" id="KW-0032">Aminotransferase</keyword>
<dbReference type="InterPro" id="IPR043132">
    <property type="entry name" value="BCAT-like_C"/>
</dbReference>
<dbReference type="Gene3D" id="3.20.10.10">
    <property type="entry name" value="D-amino Acid Aminotransferase, subunit A, domain 2"/>
    <property type="match status" value="1"/>
</dbReference>
<dbReference type="GO" id="GO:0016829">
    <property type="term" value="F:lyase activity"/>
    <property type="evidence" value="ECO:0007669"/>
    <property type="project" value="UniProtKB-KW"/>
</dbReference>
<evidence type="ECO:0000313" key="1">
    <source>
        <dbReference type="EMBL" id="GCC52229.1"/>
    </source>
</evidence>
<proteinExistence type="predicted"/>
<dbReference type="GO" id="GO:0008483">
    <property type="term" value="F:transaminase activity"/>
    <property type="evidence" value="ECO:0007669"/>
    <property type="project" value="UniProtKB-KW"/>
</dbReference>
<gene>
    <name evidence="1" type="ORF">SanaruYs_24650</name>
</gene>
<dbReference type="InterPro" id="IPR043131">
    <property type="entry name" value="BCAT-like_N"/>
</dbReference>
<dbReference type="OrthoDB" id="1148709at2"/>
<keyword evidence="1" id="KW-0808">Transferase</keyword>
<dbReference type="AlphaFoldDB" id="A0A401UBH1"/>
<name>A0A401UBH1_9BACT</name>
<sequence length="198" mass="23672">MSLLFESIRVEDGKFQNLVYHEQRMKRSLHALYGIDEPFDLEEELSNIPLEANGLFKCKLIYDDLSRTIELTEYKPREVKSLKIVEHNRINYEFKYSDRKLLDHLFTLRDACDDVLILKRGMVTDTSYANIAFKRENKWYTPWQPLLKGTMRQQLLEFEKIQEEEISRNDIKDFEACKIFNAMLRFDSEEIAIDNIVF</sequence>
<accession>A0A401UBH1</accession>
<keyword evidence="2" id="KW-1185">Reference proteome</keyword>
<dbReference type="Pfam" id="PF01063">
    <property type="entry name" value="Aminotran_4"/>
    <property type="match status" value="1"/>
</dbReference>
<dbReference type="RefSeq" id="WP_127122873.1">
    <property type="nucleotide sequence ID" value="NZ_BHXQ01000004.1"/>
</dbReference>
<dbReference type="Proteomes" id="UP000288227">
    <property type="component" value="Unassembled WGS sequence"/>
</dbReference>
<evidence type="ECO:0000313" key="2">
    <source>
        <dbReference type="Proteomes" id="UP000288227"/>
    </source>
</evidence>
<dbReference type="Gene3D" id="3.30.470.10">
    <property type="match status" value="1"/>
</dbReference>
<keyword evidence="1" id="KW-0456">Lyase</keyword>
<comment type="caution">
    <text evidence="1">The sequence shown here is derived from an EMBL/GenBank/DDBJ whole genome shotgun (WGS) entry which is preliminary data.</text>
</comment>
<protein>
    <submittedName>
        <fullName evidence="1">Branched-chain amino acid aminotransferase/4-amino-4-deoxychorismate lyase</fullName>
    </submittedName>
</protein>
<dbReference type="SUPFAM" id="SSF56752">
    <property type="entry name" value="D-aminoacid aminotransferase-like PLP-dependent enzymes"/>
    <property type="match status" value="1"/>
</dbReference>
<dbReference type="EMBL" id="BHXQ01000004">
    <property type="protein sequence ID" value="GCC52229.1"/>
    <property type="molecule type" value="Genomic_DNA"/>
</dbReference>
<organism evidence="1 2">
    <name type="scientific">Chryseotalea sanaruensis</name>
    <dbReference type="NCBI Taxonomy" id="2482724"/>
    <lineage>
        <taxon>Bacteria</taxon>
        <taxon>Pseudomonadati</taxon>
        <taxon>Bacteroidota</taxon>
        <taxon>Cytophagia</taxon>
        <taxon>Cytophagales</taxon>
        <taxon>Chryseotaleaceae</taxon>
        <taxon>Chryseotalea</taxon>
    </lineage>
</organism>
<dbReference type="InterPro" id="IPR036038">
    <property type="entry name" value="Aminotransferase-like"/>
</dbReference>
<reference evidence="1 2" key="1">
    <citation type="submission" date="2018-11" db="EMBL/GenBank/DDBJ databases">
        <title>Chryseotalea sanarue gen. nov., sp., nov., a member of the family Cytophagaceae, isolated from a brackish lake in Hamamatsu Japan.</title>
        <authorList>
            <person name="Maejima Y."/>
            <person name="Iino T."/>
            <person name="Muraguchi Y."/>
            <person name="Fukuda K."/>
            <person name="Ohkuma M."/>
            <person name="Moriuchi R."/>
            <person name="Dohra H."/>
            <person name="Kimbara K."/>
            <person name="Shintani M."/>
        </authorList>
    </citation>
    <scope>NUCLEOTIDE SEQUENCE [LARGE SCALE GENOMIC DNA]</scope>
    <source>
        <strain evidence="1 2">Ys</strain>
    </source>
</reference>
<dbReference type="InterPro" id="IPR001544">
    <property type="entry name" value="Aminotrans_IV"/>
</dbReference>